<dbReference type="Pfam" id="PF13426">
    <property type="entry name" value="PAS_9"/>
    <property type="match status" value="1"/>
</dbReference>
<dbReference type="InterPro" id="IPR014285">
    <property type="entry name" value="N_fixation_neg-reg_NifL"/>
</dbReference>
<evidence type="ECO:0000313" key="6">
    <source>
        <dbReference type="Proteomes" id="UP000838160"/>
    </source>
</evidence>
<evidence type="ECO:0000313" key="5">
    <source>
        <dbReference type="EMBL" id="CAH0529337.1"/>
    </source>
</evidence>
<dbReference type="SUPFAM" id="SSF55874">
    <property type="entry name" value="ATPase domain of HSP90 chaperone/DNA topoisomerase II/histidine kinase"/>
    <property type="match status" value="1"/>
</dbReference>
<dbReference type="GO" id="GO:0004673">
    <property type="term" value="F:protein histidine kinase activity"/>
    <property type="evidence" value="ECO:0007669"/>
    <property type="project" value="UniProtKB-EC"/>
</dbReference>
<dbReference type="PANTHER" id="PTHR45569:SF1">
    <property type="entry name" value="SENSOR PROTEIN KDPD"/>
    <property type="match status" value="1"/>
</dbReference>
<dbReference type="PROSITE" id="PS50109">
    <property type="entry name" value="HIS_KIN"/>
    <property type="match status" value="1"/>
</dbReference>
<dbReference type="PRINTS" id="PR00344">
    <property type="entry name" value="BCTRLSENSOR"/>
</dbReference>
<dbReference type="EC" id="2.7.13.3" evidence="2"/>
<gene>
    <name evidence="5" type="primary">nifL</name>
    <name evidence="5" type="ORF">VHP8226_03169</name>
</gene>
<dbReference type="NCBIfam" id="TIGR02938">
    <property type="entry name" value="nifL_nitrog"/>
    <property type="match status" value="1"/>
</dbReference>
<dbReference type="InterPro" id="IPR052023">
    <property type="entry name" value="Histidine_kinase_KdpD"/>
</dbReference>
<protein>
    <recommendedName>
        <fullName evidence="2">histidine kinase</fullName>
        <ecNumber evidence="2">2.7.13.3</ecNumber>
    </recommendedName>
</protein>
<dbReference type="InterPro" id="IPR001610">
    <property type="entry name" value="PAC"/>
</dbReference>
<name>A0ABM8ZLN0_9VIBR</name>
<dbReference type="Gene3D" id="3.30.565.10">
    <property type="entry name" value="Histidine kinase-like ATPase, C-terminal domain"/>
    <property type="match status" value="1"/>
</dbReference>
<dbReference type="InterPro" id="IPR003594">
    <property type="entry name" value="HATPase_dom"/>
</dbReference>
<organism evidence="5 6">
    <name type="scientific">Vibrio hippocampi</name>
    <dbReference type="NCBI Taxonomy" id="654686"/>
    <lineage>
        <taxon>Bacteria</taxon>
        <taxon>Pseudomonadati</taxon>
        <taxon>Pseudomonadota</taxon>
        <taxon>Gammaproteobacteria</taxon>
        <taxon>Vibrionales</taxon>
        <taxon>Vibrionaceae</taxon>
        <taxon>Vibrio</taxon>
    </lineage>
</organism>
<reference evidence="5" key="1">
    <citation type="submission" date="2021-12" db="EMBL/GenBank/DDBJ databases">
        <authorList>
            <person name="Rodrigo-Torres L."/>
            <person name="Arahal R. D."/>
            <person name="Lucena T."/>
        </authorList>
    </citation>
    <scope>NUCLEOTIDE SEQUENCE</scope>
    <source>
        <strain evidence="5">CECT 8226</strain>
    </source>
</reference>
<dbReference type="InterPro" id="IPR004358">
    <property type="entry name" value="Sig_transdc_His_kin-like_C"/>
</dbReference>
<dbReference type="InterPro" id="IPR035965">
    <property type="entry name" value="PAS-like_dom_sf"/>
</dbReference>
<feature type="domain" description="Histidine kinase" evidence="3">
    <location>
        <begin position="281"/>
        <end position="494"/>
    </location>
</feature>
<evidence type="ECO:0000256" key="2">
    <source>
        <dbReference type="ARBA" id="ARBA00012438"/>
    </source>
</evidence>
<evidence type="ECO:0000256" key="1">
    <source>
        <dbReference type="ARBA" id="ARBA00000085"/>
    </source>
</evidence>
<accession>A0ABM8ZLN0</accession>
<dbReference type="SUPFAM" id="SSF55785">
    <property type="entry name" value="PYP-like sensor domain (PAS domain)"/>
    <property type="match status" value="1"/>
</dbReference>
<proteinExistence type="predicted"/>
<dbReference type="EMBL" id="CAKLCM010000003">
    <property type="protein sequence ID" value="CAH0529337.1"/>
    <property type="molecule type" value="Genomic_DNA"/>
</dbReference>
<dbReference type="InterPro" id="IPR005467">
    <property type="entry name" value="His_kinase_dom"/>
</dbReference>
<feature type="domain" description="PAS" evidence="4">
    <location>
        <begin position="24"/>
        <end position="58"/>
    </location>
</feature>
<dbReference type="InterPro" id="IPR000014">
    <property type="entry name" value="PAS"/>
</dbReference>
<dbReference type="CDD" id="cd00130">
    <property type="entry name" value="PAS"/>
    <property type="match status" value="1"/>
</dbReference>
<comment type="caution">
    <text evidence="5">The sequence shown here is derived from an EMBL/GenBank/DDBJ whole genome shotgun (WGS) entry which is preliminary data.</text>
</comment>
<dbReference type="InterPro" id="IPR036890">
    <property type="entry name" value="HATPase_C_sf"/>
</dbReference>
<evidence type="ECO:0000259" key="3">
    <source>
        <dbReference type="PROSITE" id="PS50109"/>
    </source>
</evidence>
<dbReference type="Pfam" id="PF02518">
    <property type="entry name" value="HATPase_c"/>
    <property type="match status" value="1"/>
</dbReference>
<dbReference type="NCBIfam" id="TIGR00229">
    <property type="entry name" value="sensory_box"/>
    <property type="match status" value="1"/>
</dbReference>
<dbReference type="SMART" id="SM00387">
    <property type="entry name" value="HATPase_c"/>
    <property type="match status" value="1"/>
</dbReference>
<keyword evidence="6" id="KW-1185">Reference proteome</keyword>
<keyword evidence="5" id="KW-0808">Transferase</keyword>
<dbReference type="RefSeq" id="WP_237486018.1">
    <property type="nucleotide sequence ID" value="NZ_CAKLCM010000003.1"/>
</dbReference>
<dbReference type="Gene3D" id="3.30.450.20">
    <property type="entry name" value="PAS domain"/>
    <property type="match status" value="1"/>
</dbReference>
<sequence length="499" mass="57045">MEPRTTEANKYQELGLPSQKLMHTEAYLLTDSRGEILYANHQLQTLTGYNEKELVGKNCSLFSNQFTPRAIYQELWDTISQGYSWRGHLVNRKKSGELYITELSITPEFDGQNQRYHAIHRDVSEQFSLQQSSRNHQSLFESVLNLASISSVILDANQKIAFTNKGMKQTIGEDYFQDYLYPQLLIDIRQQGGRLDRLFKREIEVFFRGELRHFEYSLEPVQWQAGSNDTFFHPQIQQYLVVVINERTREKRLMEQKRIDALKLVAYESKHVHSMQEVLMATIHQLQAPLNMIDSAVNILRSRNHACAGLSMMKDAVTEGFDALKFIQNAIPERAPESMQATNVNQVISDACSISSSRLLHEYIECELQLSPCLPTINAMPERLRLALVQLIDNAIESIVLSKPRDRGLILRSDYYEQELFITIEDSGNGISTDLHNKVFEPFYSSKSPCHSDCRGMGLAIVQQVVNDHQGIINIDTSDNLGGAKLSLILPVNLWGVEQ</sequence>
<dbReference type="Proteomes" id="UP000838160">
    <property type="component" value="Unassembled WGS sequence"/>
</dbReference>
<dbReference type="PANTHER" id="PTHR45569">
    <property type="entry name" value="SENSOR PROTEIN KDPD"/>
    <property type="match status" value="1"/>
</dbReference>
<comment type="catalytic activity">
    <reaction evidence="1">
        <text>ATP + protein L-histidine = ADP + protein N-phospho-L-histidine.</text>
        <dbReference type="EC" id="2.7.13.3"/>
    </reaction>
</comment>
<dbReference type="SMART" id="SM00086">
    <property type="entry name" value="PAC"/>
    <property type="match status" value="1"/>
</dbReference>
<evidence type="ECO:0000259" key="4">
    <source>
        <dbReference type="PROSITE" id="PS50112"/>
    </source>
</evidence>
<dbReference type="PROSITE" id="PS50112">
    <property type="entry name" value="PAS"/>
    <property type="match status" value="1"/>
</dbReference>